<proteinExistence type="predicted"/>
<feature type="non-terminal residue" evidence="2">
    <location>
        <position position="1"/>
    </location>
</feature>
<protein>
    <submittedName>
        <fullName evidence="2">Uncharacterized protein</fullName>
    </submittedName>
</protein>
<sequence>IRFSFGDSHSGWERESRAESHPRRQRRLFLSILSSIAPSATTKKFVKSRWIGKETLDSSRAEFALRISRRRSTTFLRPSTSTQIGSMPANRRMPE</sequence>
<gene>
    <name evidence="2" type="ORF">PMAYCL1PPCAC_07027</name>
</gene>
<keyword evidence="3" id="KW-1185">Reference proteome</keyword>
<feature type="compositionally biased region" description="Basic and acidic residues" evidence="1">
    <location>
        <begin position="10"/>
        <end position="22"/>
    </location>
</feature>
<feature type="region of interest" description="Disordered" evidence="1">
    <location>
        <begin position="1"/>
        <end position="23"/>
    </location>
</feature>
<comment type="caution">
    <text evidence="2">The sequence shown here is derived from an EMBL/GenBank/DDBJ whole genome shotgun (WGS) entry which is preliminary data.</text>
</comment>
<evidence type="ECO:0000313" key="3">
    <source>
        <dbReference type="Proteomes" id="UP001328107"/>
    </source>
</evidence>
<evidence type="ECO:0000313" key="2">
    <source>
        <dbReference type="EMBL" id="GMR36832.1"/>
    </source>
</evidence>
<evidence type="ECO:0000256" key="1">
    <source>
        <dbReference type="SAM" id="MobiDB-lite"/>
    </source>
</evidence>
<name>A0AAN4Z965_9BILA</name>
<accession>A0AAN4Z965</accession>
<reference evidence="3" key="1">
    <citation type="submission" date="2022-10" db="EMBL/GenBank/DDBJ databases">
        <title>Genome assembly of Pristionchus species.</title>
        <authorList>
            <person name="Yoshida K."/>
            <person name="Sommer R.J."/>
        </authorList>
    </citation>
    <scope>NUCLEOTIDE SEQUENCE [LARGE SCALE GENOMIC DNA]</scope>
    <source>
        <strain evidence="3">RS5460</strain>
    </source>
</reference>
<dbReference type="AlphaFoldDB" id="A0AAN4Z965"/>
<organism evidence="2 3">
    <name type="scientific">Pristionchus mayeri</name>
    <dbReference type="NCBI Taxonomy" id="1317129"/>
    <lineage>
        <taxon>Eukaryota</taxon>
        <taxon>Metazoa</taxon>
        <taxon>Ecdysozoa</taxon>
        <taxon>Nematoda</taxon>
        <taxon>Chromadorea</taxon>
        <taxon>Rhabditida</taxon>
        <taxon>Rhabditina</taxon>
        <taxon>Diplogasteromorpha</taxon>
        <taxon>Diplogasteroidea</taxon>
        <taxon>Neodiplogasteridae</taxon>
        <taxon>Pristionchus</taxon>
    </lineage>
</organism>
<dbReference type="Proteomes" id="UP001328107">
    <property type="component" value="Unassembled WGS sequence"/>
</dbReference>
<dbReference type="EMBL" id="BTRK01000002">
    <property type="protein sequence ID" value="GMR36832.1"/>
    <property type="molecule type" value="Genomic_DNA"/>
</dbReference>